<organism evidence="1">
    <name type="scientific">Rhizophora mucronata</name>
    <name type="common">Asiatic mangrove</name>
    <dbReference type="NCBI Taxonomy" id="61149"/>
    <lineage>
        <taxon>Eukaryota</taxon>
        <taxon>Viridiplantae</taxon>
        <taxon>Streptophyta</taxon>
        <taxon>Embryophyta</taxon>
        <taxon>Tracheophyta</taxon>
        <taxon>Spermatophyta</taxon>
        <taxon>Magnoliopsida</taxon>
        <taxon>eudicotyledons</taxon>
        <taxon>Gunneridae</taxon>
        <taxon>Pentapetalae</taxon>
        <taxon>rosids</taxon>
        <taxon>fabids</taxon>
        <taxon>Malpighiales</taxon>
        <taxon>Rhizophoraceae</taxon>
        <taxon>Rhizophora</taxon>
    </lineage>
</organism>
<reference evidence="1" key="1">
    <citation type="submission" date="2018-02" db="EMBL/GenBank/DDBJ databases">
        <title>Rhizophora mucronata_Transcriptome.</title>
        <authorList>
            <person name="Meera S.P."/>
            <person name="Sreeshan A."/>
            <person name="Augustine A."/>
        </authorList>
    </citation>
    <scope>NUCLEOTIDE SEQUENCE</scope>
    <source>
        <tissue evidence="1">Leaf</tissue>
    </source>
</reference>
<dbReference type="EMBL" id="GGEC01001102">
    <property type="protein sequence ID" value="MBW81585.1"/>
    <property type="molecule type" value="Transcribed_RNA"/>
</dbReference>
<proteinExistence type="predicted"/>
<name>A0A2P2IK35_RHIMU</name>
<sequence>MLQTTHFPTKVIWPSVSFITKKIMIYKTEVQRKTATGSLENFRWEQIKRNICIFFIIPI</sequence>
<protein>
    <submittedName>
        <fullName evidence="1">Uncharacterized protein</fullName>
    </submittedName>
</protein>
<accession>A0A2P2IK35</accession>
<evidence type="ECO:0000313" key="1">
    <source>
        <dbReference type="EMBL" id="MBW81585.1"/>
    </source>
</evidence>
<dbReference type="AlphaFoldDB" id="A0A2P2IK35"/>